<reference evidence="1" key="1">
    <citation type="submission" date="2019-03" db="EMBL/GenBank/DDBJ databases">
        <authorList>
            <person name="Mank J."/>
            <person name="Almeida P."/>
        </authorList>
    </citation>
    <scope>NUCLEOTIDE SEQUENCE</scope>
    <source>
        <strain evidence="1">78183</strain>
    </source>
</reference>
<dbReference type="AlphaFoldDB" id="A0A6N2K401"/>
<name>A0A6N2K401_SALVM</name>
<dbReference type="EMBL" id="CAADRP010000025">
    <property type="protein sequence ID" value="VFU21877.1"/>
    <property type="molecule type" value="Genomic_DNA"/>
</dbReference>
<sequence length="89" mass="9896">MTKKRVMFCGQGGLENGSFYGSEQGTNGVRDRERDEFSGDDVSHFSLTGEILPSLGATARSNRRVILCRYILSPFDPRYSFLHSMGVSV</sequence>
<proteinExistence type="predicted"/>
<evidence type="ECO:0000313" key="1">
    <source>
        <dbReference type="EMBL" id="VFU21877.1"/>
    </source>
</evidence>
<accession>A0A6N2K401</accession>
<gene>
    <name evidence="1" type="ORF">SVIM_LOCUS17653</name>
</gene>
<organism evidence="1">
    <name type="scientific">Salix viminalis</name>
    <name type="common">Common osier</name>
    <name type="synonym">Basket willow</name>
    <dbReference type="NCBI Taxonomy" id="40686"/>
    <lineage>
        <taxon>Eukaryota</taxon>
        <taxon>Viridiplantae</taxon>
        <taxon>Streptophyta</taxon>
        <taxon>Embryophyta</taxon>
        <taxon>Tracheophyta</taxon>
        <taxon>Spermatophyta</taxon>
        <taxon>Magnoliopsida</taxon>
        <taxon>eudicotyledons</taxon>
        <taxon>Gunneridae</taxon>
        <taxon>Pentapetalae</taxon>
        <taxon>rosids</taxon>
        <taxon>fabids</taxon>
        <taxon>Malpighiales</taxon>
        <taxon>Salicaceae</taxon>
        <taxon>Saliceae</taxon>
        <taxon>Salix</taxon>
    </lineage>
</organism>
<protein>
    <submittedName>
        <fullName evidence="1">Uncharacterized protein</fullName>
    </submittedName>
</protein>